<keyword evidence="4" id="KW-1185">Reference proteome</keyword>
<dbReference type="PRINTS" id="PR00081">
    <property type="entry name" value="GDHRDH"/>
</dbReference>
<dbReference type="CDD" id="cd05233">
    <property type="entry name" value="SDR_c"/>
    <property type="match status" value="1"/>
</dbReference>
<keyword evidence="2" id="KW-0560">Oxidoreductase</keyword>
<organism evidence="3 4">
    <name type="scientific">Colwellia maritima</name>
    <dbReference type="NCBI Taxonomy" id="2912588"/>
    <lineage>
        <taxon>Bacteria</taxon>
        <taxon>Pseudomonadati</taxon>
        <taxon>Pseudomonadota</taxon>
        <taxon>Gammaproteobacteria</taxon>
        <taxon>Alteromonadales</taxon>
        <taxon>Colwelliaceae</taxon>
        <taxon>Colwellia</taxon>
    </lineage>
</organism>
<accession>A0ABS9X557</accession>
<dbReference type="SUPFAM" id="SSF51735">
    <property type="entry name" value="NAD(P)-binding Rossmann-fold domains"/>
    <property type="match status" value="1"/>
</dbReference>
<dbReference type="RefSeq" id="WP_242288257.1">
    <property type="nucleotide sequence ID" value="NZ_JAKKSL010000005.1"/>
</dbReference>
<dbReference type="PANTHER" id="PTHR43639">
    <property type="entry name" value="OXIDOREDUCTASE, SHORT-CHAIN DEHYDROGENASE/REDUCTASE FAMILY (AFU_ORTHOLOGUE AFUA_5G02870)"/>
    <property type="match status" value="1"/>
</dbReference>
<dbReference type="Pfam" id="PF13561">
    <property type="entry name" value="adh_short_C2"/>
    <property type="match status" value="1"/>
</dbReference>
<evidence type="ECO:0000256" key="2">
    <source>
        <dbReference type="ARBA" id="ARBA00023002"/>
    </source>
</evidence>
<proteinExistence type="inferred from homology"/>
<evidence type="ECO:0000313" key="3">
    <source>
        <dbReference type="EMBL" id="MCI2285373.1"/>
    </source>
</evidence>
<dbReference type="InterPro" id="IPR002347">
    <property type="entry name" value="SDR_fam"/>
</dbReference>
<gene>
    <name evidence="3" type="ORF">L3081_20790</name>
</gene>
<name>A0ABS9X557_9GAMM</name>
<dbReference type="InterPro" id="IPR036291">
    <property type="entry name" value="NAD(P)-bd_dom_sf"/>
</dbReference>
<sequence>MSTKQKVALITGTSQGIGLAIAEAFLEQGYLVVGCGQRPLSAIDSSSFEKNYPNQYFYRQCNMCNLEEIEQLVNYTQEAFGRLDAVVSNAGKNVFSGVDCSLEDWNKNFDLNLRSHWCLAKASRHALTVSKGVFLVMTSNHAFNSLPGCAPYSISKHALVGLVQSMTLDWGRDFRTVGIAPGFIDTEGNQDWFDSHDDPEAIRNKTIAQHPVGYIGKPQDVAELCLFLADKASFIAGTTIVIDGGRSTVMADE</sequence>
<protein>
    <submittedName>
        <fullName evidence="3">SDR family oxidoreductase</fullName>
    </submittedName>
</protein>
<dbReference type="Gene3D" id="3.40.50.720">
    <property type="entry name" value="NAD(P)-binding Rossmann-like Domain"/>
    <property type="match status" value="1"/>
</dbReference>
<dbReference type="PANTHER" id="PTHR43639:SF1">
    <property type="entry name" value="SHORT-CHAIN DEHYDROGENASE_REDUCTASE FAMILY PROTEIN"/>
    <property type="match status" value="1"/>
</dbReference>
<comment type="similarity">
    <text evidence="1">Belongs to the short-chain dehydrogenases/reductases (SDR) family.</text>
</comment>
<dbReference type="Proteomes" id="UP001139646">
    <property type="component" value="Unassembled WGS sequence"/>
</dbReference>
<reference evidence="3" key="1">
    <citation type="submission" date="2022-01" db="EMBL/GenBank/DDBJ databases">
        <title>Colwellia maritima, isolated from seawater.</title>
        <authorList>
            <person name="Kristyanto S."/>
            <person name="Jung J."/>
            <person name="Jeon C.O."/>
        </authorList>
    </citation>
    <scope>NUCLEOTIDE SEQUENCE</scope>
    <source>
        <strain evidence="3">MSW7</strain>
    </source>
</reference>
<comment type="caution">
    <text evidence="3">The sequence shown here is derived from an EMBL/GenBank/DDBJ whole genome shotgun (WGS) entry which is preliminary data.</text>
</comment>
<evidence type="ECO:0000313" key="4">
    <source>
        <dbReference type="Proteomes" id="UP001139646"/>
    </source>
</evidence>
<evidence type="ECO:0000256" key="1">
    <source>
        <dbReference type="ARBA" id="ARBA00006484"/>
    </source>
</evidence>
<dbReference type="EMBL" id="JAKKSL010000005">
    <property type="protein sequence ID" value="MCI2285373.1"/>
    <property type="molecule type" value="Genomic_DNA"/>
</dbReference>